<dbReference type="SUPFAM" id="SSF51294">
    <property type="entry name" value="Hedgehog/intein (Hint) domain"/>
    <property type="match status" value="1"/>
</dbReference>
<dbReference type="Gene3D" id="2.170.16.10">
    <property type="entry name" value="Hedgehog/Intein (Hint) domain"/>
    <property type="match status" value="1"/>
</dbReference>
<feature type="transmembrane region" description="Helical" evidence="2">
    <location>
        <begin position="1499"/>
        <end position="1520"/>
    </location>
</feature>
<evidence type="ECO:0000256" key="1">
    <source>
        <dbReference type="SAM" id="MobiDB-lite"/>
    </source>
</evidence>
<dbReference type="InterPro" id="IPR036844">
    <property type="entry name" value="Hint_dom_sf"/>
</dbReference>
<keyword evidence="2" id="KW-1133">Transmembrane helix</keyword>
<reference evidence="3" key="1">
    <citation type="journal article" date="2020" name="Stud. Mycol.">
        <title>101 Dothideomycetes genomes: a test case for predicting lifestyles and emergence of pathogens.</title>
        <authorList>
            <person name="Haridas S."/>
            <person name="Albert R."/>
            <person name="Binder M."/>
            <person name="Bloem J."/>
            <person name="Labutti K."/>
            <person name="Salamov A."/>
            <person name="Andreopoulos B."/>
            <person name="Baker S."/>
            <person name="Barry K."/>
            <person name="Bills G."/>
            <person name="Bluhm B."/>
            <person name="Cannon C."/>
            <person name="Castanera R."/>
            <person name="Culley D."/>
            <person name="Daum C."/>
            <person name="Ezra D."/>
            <person name="Gonzalez J."/>
            <person name="Henrissat B."/>
            <person name="Kuo A."/>
            <person name="Liang C."/>
            <person name="Lipzen A."/>
            <person name="Lutzoni F."/>
            <person name="Magnuson J."/>
            <person name="Mondo S."/>
            <person name="Nolan M."/>
            <person name="Ohm R."/>
            <person name="Pangilinan J."/>
            <person name="Park H.-J."/>
            <person name="Ramirez L."/>
            <person name="Alfaro M."/>
            <person name="Sun H."/>
            <person name="Tritt A."/>
            <person name="Yoshinaga Y."/>
            <person name="Zwiers L.-H."/>
            <person name="Turgeon B."/>
            <person name="Goodwin S."/>
            <person name="Spatafora J."/>
            <person name="Crous P."/>
            <person name="Grigoriev I."/>
        </authorList>
    </citation>
    <scope>NUCLEOTIDE SEQUENCE</scope>
    <source>
        <strain evidence="3">CBS 125425</strain>
    </source>
</reference>
<gene>
    <name evidence="3" type="ORF">EJ04DRAFT_555937</name>
</gene>
<dbReference type="Proteomes" id="UP000799444">
    <property type="component" value="Unassembled WGS sequence"/>
</dbReference>
<keyword evidence="2" id="KW-0812">Transmembrane</keyword>
<keyword evidence="4" id="KW-1185">Reference proteome</keyword>
<accession>A0A9P4UY81</accession>
<keyword evidence="2" id="KW-0472">Membrane</keyword>
<evidence type="ECO:0000313" key="3">
    <source>
        <dbReference type="EMBL" id="KAF2729658.1"/>
    </source>
</evidence>
<feature type="transmembrane region" description="Helical" evidence="2">
    <location>
        <begin position="1466"/>
        <end position="1487"/>
    </location>
</feature>
<dbReference type="EMBL" id="ML996238">
    <property type="protein sequence ID" value="KAF2729658.1"/>
    <property type="molecule type" value="Genomic_DNA"/>
</dbReference>
<comment type="caution">
    <text evidence="3">The sequence shown here is derived from an EMBL/GenBank/DDBJ whole genome shotgun (WGS) entry which is preliminary data.</text>
</comment>
<dbReference type="OrthoDB" id="3801533at2759"/>
<name>A0A9P4UY81_9PLEO</name>
<evidence type="ECO:0000256" key="2">
    <source>
        <dbReference type="SAM" id="Phobius"/>
    </source>
</evidence>
<sequence>MTITVEQLRQALETAPQFPTATYVEQLQERARTVSDLSFLQSGLGNGLAQEKFLHGDHLSGGNAGALIDRLAQSSTAHALSNISPGDDNYGFRDCIDKSVSKLTFTDSLTRLMGCCFADHIEAHLVGKGLPKLSELEQDANFVSQYQAMFLNPDTIDQQIEHDVQVSNIAYSSSLLFVSNYFQHQATPTVHEPSAIWVKTFGQIAEAKIKAAVAIAQTDKSKILIRLLAQSLPIGYGQLASSNQDYLRPPTTGEILEPLGGMNVPEDVKKEIEALKQHGLQLGDWKSYGELLVNLWETVASQYDGAVRTQAMNQTAHYEPPPMFSEPGVVPPTIITTTTGQNVKDWISRARSTYPEMIVRDPPKNWDMKVQSPFGSCFVAGTQILTRSGAKNIEDLAEHDWVLTRGEFDEWGLVSDEKVVVPVEMPIIHGFNDEKPFFTAGHVFFTTTGLRALNPTLAMQENPWADVGRLAVGHIVLRLNTVTKKYEQIAIRSMSTETMMSVKHVYGIHLREGRRSYHANGYLVAVNYPEITMKSIAKMLRTVPVGEQARMLLAFKELRPLFERLGVGGVSDLLQSEVETESEKNSMRLYKTSRNKLTGPSNGSRQYPLEEIPGYDYSDLKAPLPTVSVLDGVVCIDGEACNRAAISNMRNEIRWTREIPGEERVFEHGLLHVDPLIHSAQGNIVYSHDAKAENLLSAEPVHFLAMGEPMDHPPSYEETMAAPAAFAMAATEEVESFEMEKEEEPEPEGQAEAFDEPDTPRIVKGEAMSMRMATTAAVDEADTDPNFLPPNETMPFMRPLRFDLIYDANRWKKDQVKPSDPVSFGPLDLAVGRKTAAGLATRVALLPDLDKLLDTITTKVHDTSLGQLRNFYSSTLSIEDDGRTKVTIRMTPNSQELLKQYKDKSESDDFSTKCVFKESLASDVSLGMLFSTIEVILGADEKTAMGYITEYSLDSDTGEGTKHLLVSNPESTARRVDIEKRLDGANKAGDIKTGSPTTPISTPQNPPPARPGPKGPFHVSTIDGILYKNEDLEMKSKKILEDIMYFHMEQKDLNDIFNKKQPDSLPDHLAGNLPSNLQKWIKDTYSPAFTALTIAESYNTKDWQSKFTEKERAKILYFWQGDGPKCLSSAPEYKQLNQISVREAMLRLYGVLQQFVTDNGPKWATDYYKEVKDNFLESTIEQAVTNNQQPLQKYCNILYVLDPDAQYAKEFYDEVVETVASQMLIQKMDLSDTATPWLPAACDWLVEALLNPNDTSIKKEVRDAFMKDFEAFCKDQNKEFERENKTKAAAALMSQFKLAASMPTALGAMSIMAKGLWYRSTTQITQNSWLKNNDISKTGGKLATVIKVFALLASIANLIFTKDVKLSDSEKAKVGGTIAKNVMDILGPHFTKATPRTAAQIDAEVAVLNDKVRKTPFGWRRGKLVEEKVKYMEKLGEESLQIEKNVEKSKGLLSRIKGKISLPAKVVRIIGIVIAVAFIGFLIWDLVAHGGTMSAGQMALGIINIILEVAIVVCEVLSLIFPAVTIIPVIGQILAIAVLIVGVLVMIFSTTEHQKTPGEKFVDRMKGGWLTTIDGPPDPLLDASISSDSGNKGSNWSYTITLKNNKSNTIKFIEAAPQIPGTPPSTDRINATSLSFFSGSDDTTLFSNGAFTGPGETTQNGSGTWSVNIAGEKPTDTWDVALLKPNGTNLKSTNYELRIKAKPSQSPEIASGKAITLTVSGTLGSTAGTPMVKVIERRPGAPFCPTTFGITRE</sequence>
<feature type="region of interest" description="Disordered" evidence="1">
    <location>
        <begin position="980"/>
        <end position="1016"/>
    </location>
</feature>
<proteinExistence type="predicted"/>
<feature type="transmembrane region" description="Helical" evidence="2">
    <location>
        <begin position="1526"/>
        <end position="1548"/>
    </location>
</feature>
<organism evidence="3 4">
    <name type="scientific">Polyplosphaeria fusca</name>
    <dbReference type="NCBI Taxonomy" id="682080"/>
    <lineage>
        <taxon>Eukaryota</taxon>
        <taxon>Fungi</taxon>
        <taxon>Dikarya</taxon>
        <taxon>Ascomycota</taxon>
        <taxon>Pezizomycotina</taxon>
        <taxon>Dothideomycetes</taxon>
        <taxon>Pleosporomycetidae</taxon>
        <taxon>Pleosporales</taxon>
        <taxon>Tetraplosphaeriaceae</taxon>
        <taxon>Polyplosphaeria</taxon>
    </lineage>
</organism>
<evidence type="ECO:0000313" key="4">
    <source>
        <dbReference type="Proteomes" id="UP000799444"/>
    </source>
</evidence>
<protein>
    <submittedName>
        <fullName evidence="3">Uncharacterized protein</fullName>
    </submittedName>
</protein>
<feature type="compositionally biased region" description="Pro residues" evidence="1">
    <location>
        <begin position="1004"/>
        <end position="1014"/>
    </location>
</feature>